<protein>
    <recommendedName>
        <fullName evidence="3">Excreted virulence factor EspC, type VII ESX diderm</fullName>
    </recommendedName>
</protein>
<evidence type="ECO:0008006" key="3">
    <source>
        <dbReference type="Google" id="ProtNLM"/>
    </source>
</evidence>
<keyword evidence="2" id="KW-1185">Reference proteome</keyword>
<dbReference type="EMBL" id="JAXAVW010000049">
    <property type="protein sequence ID" value="MDX8036781.1"/>
    <property type="molecule type" value="Genomic_DNA"/>
</dbReference>
<proteinExistence type="predicted"/>
<evidence type="ECO:0000313" key="1">
    <source>
        <dbReference type="EMBL" id="MDX8036781.1"/>
    </source>
</evidence>
<gene>
    <name evidence="1" type="ORF">SK803_41860</name>
</gene>
<reference evidence="1 2" key="2">
    <citation type="submission" date="2023-11" db="EMBL/GenBank/DDBJ databases">
        <authorList>
            <person name="Lara A.C."/>
            <person name="Chronakova A."/>
        </authorList>
    </citation>
    <scope>NUCLEOTIDE SEQUENCE [LARGE SCALE GENOMIC DNA]</scope>
    <source>
        <strain evidence="1 2">BCCO 10_0856</strain>
    </source>
</reference>
<name>A0ABU4TF20_9PSEU</name>
<sequence length="104" mass="11503">MQSAQHFNIDLDELRSHAKNVDKLMERMRKATETCDPGALTTEAFGVFLGFLAQNVLERAGLSQDMLGKAANSLMDMGTGLKETIEQYEQVDLDNMFGFKGGRG</sequence>
<organism evidence="1 2">
    <name type="scientific">Lentzea miocenica</name>
    <dbReference type="NCBI Taxonomy" id="3095431"/>
    <lineage>
        <taxon>Bacteria</taxon>
        <taxon>Bacillati</taxon>
        <taxon>Actinomycetota</taxon>
        <taxon>Actinomycetes</taxon>
        <taxon>Pseudonocardiales</taxon>
        <taxon>Pseudonocardiaceae</taxon>
        <taxon>Lentzea</taxon>
    </lineage>
</organism>
<comment type="caution">
    <text evidence="1">The sequence shown here is derived from an EMBL/GenBank/DDBJ whole genome shotgun (WGS) entry which is preliminary data.</text>
</comment>
<dbReference type="Proteomes" id="UP001285521">
    <property type="component" value="Unassembled WGS sequence"/>
</dbReference>
<reference evidence="1 2" key="1">
    <citation type="submission" date="2023-11" db="EMBL/GenBank/DDBJ databases">
        <title>Lentzea sokolovensis, sp. nov., Lentzea kristufkii, sp. nov., and Lentzea miocenensis, sp. nov., rare actinobacteria from Sokolov Coal Basin, Miocene lacustrine sediment, Czech Republic.</title>
        <authorList>
            <person name="Lara A."/>
            <person name="Kotroba L."/>
            <person name="Nouioui I."/>
            <person name="Neumann-Schaal M."/>
            <person name="Mast Y."/>
            <person name="Chronakova A."/>
        </authorList>
    </citation>
    <scope>NUCLEOTIDE SEQUENCE [LARGE SCALE GENOMIC DNA]</scope>
    <source>
        <strain evidence="1 2">BCCO 10_0856</strain>
    </source>
</reference>
<evidence type="ECO:0000313" key="2">
    <source>
        <dbReference type="Proteomes" id="UP001285521"/>
    </source>
</evidence>
<accession>A0ABU4TF20</accession>
<dbReference type="RefSeq" id="WP_319971776.1">
    <property type="nucleotide sequence ID" value="NZ_JAXAVW010000049.1"/>
</dbReference>